<name>A0A6A6Q2P0_9PEZI</name>
<feature type="compositionally biased region" description="Basic and acidic residues" evidence="5">
    <location>
        <begin position="84"/>
        <end position="94"/>
    </location>
</feature>
<feature type="region of interest" description="Disordered" evidence="5">
    <location>
        <begin position="1"/>
        <end position="178"/>
    </location>
</feature>
<evidence type="ECO:0000313" key="6">
    <source>
        <dbReference type="EMBL" id="KAF2486216.1"/>
    </source>
</evidence>
<evidence type="ECO:0000313" key="7">
    <source>
        <dbReference type="Proteomes" id="UP000799767"/>
    </source>
</evidence>
<dbReference type="Pfam" id="PF05132">
    <property type="entry name" value="RNA_pol_Rpc4"/>
    <property type="match status" value="1"/>
</dbReference>
<evidence type="ECO:0000256" key="4">
    <source>
        <dbReference type="ARBA" id="ARBA00023242"/>
    </source>
</evidence>
<keyword evidence="7" id="KW-1185">Reference proteome</keyword>
<sequence length="317" mass="34870">MQDDGEHDQFAPIRVTRTARKGKAMGLNADGATNQDGNVIVDANDTTGIQTSEKKKGKQRAKDMQAVDEKSVFQATYSDSDSDLEGRATVKQDPEGEPQVPSSNAEPTELRPSSPEARRKGKAKAKNRALSTESFADEPNFQLQDEREEWQRQQKDLTRLREQLGPLNSAPTDHDGDVDMTKPDKREEEVYLFQFPPILPDLSPLAIKPDPTTEADSSAVVDEDNKESINIRDKFPSGAVGKLRVHASGRVTLDWGGTSLCVGMGTEVSFLQDVLVTTLPDAKTDDDDEEMPPGMATSMGPVNSKFVVTPDWEEILR</sequence>
<evidence type="ECO:0000256" key="5">
    <source>
        <dbReference type="SAM" id="MobiDB-lite"/>
    </source>
</evidence>
<proteinExistence type="predicted"/>
<keyword evidence="4" id="KW-0539">Nucleus</keyword>
<dbReference type="GO" id="GO:0003677">
    <property type="term" value="F:DNA binding"/>
    <property type="evidence" value="ECO:0007669"/>
    <property type="project" value="InterPro"/>
</dbReference>
<keyword evidence="3" id="KW-0804">Transcription</keyword>
<dbReference type="RefSeq" id="XP_033592785.1">
    <property type="nucleotide sequence ID" value="XM_033732611.1"/>
</dbReference>
<keyword evidence="2" id="KW-0240">DNA-directed RNA polymerase</keyword>
<evidence type="ECO:0000256" key="2">
    <source>
        <dbReference type="ARBA" id="ARBA00022478"/>
    </source>
</evidence>
<dbReference type="PANTHER" id="PTHR13408">
    <property type="entry name" value="DNA-DIRECTED RNA POLYMERASE III"/>
    <property type="match status" value="1"/>
</dbReference>
<dbReference type="GO" id="GO:0042797">
    <property type="term" value="P:tRNA transcription by RNA polymerase III"/>
    <property type="evidence" value="ECO:0007669"/>
    <property type="project" value="TreeGrafter"/>
</dbReference>
<accession>A0A6A6Q2P0</accession>
<evidence type="ECO:0000256" key="3">
    <source>
        <dbReference type="ARBA" id="ARBA00023163"/>
    </source>
</evidence>
<comment type="subcellular location">
    <subcellularLocation>
        <location evidence="1">Nucleus</location>
    </subcellularLocation>
</comment>
<feature type="compositionally biased region" description="Basic and acidic residues" evidence="5">
    <location>
        <begin position="60"/>
        <end position="71"/>
    </location>
</feature>
<gene>
    <name evidence="6" type="ORF">BDY17DRAFT_291082</name>
</gene>
<dbReference type="OrthoDB" id="5836119at2759"/>
<dbReference type="PANTHER" id="PTHR13408:SF0">
    <property type="entry name" value="DNA-DIRECTED RNA POLYMERASE III SUBUNIT RPC4"/>
    <property type="match status" value="1"/>
</dbReference>
<dbReference type="Proteomes" id="UP000799767">
    <property type="component" value="Unassembled WGS sequence"/>
</dbReference>
<feature type="region of interest" description="Disordered" evidence="5">
    <location>
        <begin position="282"/>
        <end position="303"/>
    </location>
</feature>
<protein>
    <submittedName>
        <fullName evidence="6">RNA polymerase III RPC4-domain-containing protein</fullName>
    </submittedName>
</protein>
<organism evidence="6 7">
    <name type="scientific">Neohortaea acidophila</name>
    <dbReference type="NCBI Taxonomy" id="245834"/>
    <lineage>
        <taxon>Eukaryota</taxon>
        <taxon>Fungi</taxon>
        <taxon>Dikarya</taxon>
        <taxon>Ascomycota</taxon>
        <taxon>Pezizomycotina</taxon>
        <taxon>Dothideomycetes</taxon>
        <taxon>Dothideomycetidae</taxon>
        <taxon>Mycosphaerellales</taxon>
        <taxon>Teratosphaeriaceae</taxon>
        <taxon>Neohortaea</taxon>
    </lineage>
</organism>
<feature type="compositionally biased region" description="Basic and acidic residues" evidence="5">
    <location>
        <begin position="149"/>
        <end position="162"/>
    </location>
</feature>
<dbReference type="GO" id="GO:0005666">
    <property type="term" value="C:RNA polymerase III complex"/>
    <property type="evidence" value="ECO:0007669"/>
    <property type="project" value="InterPro"/>
</dbReference>
<dbReference type="EMBL" id="MU001632">
    <property type="protein sequence ID" value="KAF2486216.1"/>
    <property type="molecule type" value="Genomic_DNA"/>
</dbReference>
<reference evidence="6" key="1">
    <citation type="journal article" date="2020" name="Stud. Mycol.">
        <title>101 Dothideomycetes genomes: a test case for predicting lifestyles and emergence of pathogens.</title>
        <authorList>
            <person name="Haridas S."/>
            <person name="Albert R."/>
            <person name="Binder M."/>
            <person name="Bloem J."/>
            <person name="Labutti K."/>
            <person name="Salamov A."/>
            <person name="Andreopoulos B."/>
            <person name="Baker S."/>
            <person name="Barry K."/>
            <person name="Bills G."/>
            <person name="Bluhm B."/>
            <person name="Cannon C."/>
            <person name="Castanera R."/>
            <person name="Culley D."/>
            <person name="Daum C."/>
            <person name="Ezra D."/>
            <person name="Gonzalez J."/>
            <person name="Henrissat B."/>
            <person name="Kuo A."/>
            <person name="Liang C."/>
            <person name="Lipzen A."/>
            <person name="Lutzoni F."/>
            <person name="Magnuson J."/>
            <person name="Mondo S."/>
            <person name="Nolan M."/>
            <person name="Ohm R."/>
            <person name="Pangilinan J."/>
            <person name="Park H.-J."/>
            <person name="Ramirez L."/>
            <person name="Alfaro M."/>
            <person name="Sun H."/>
            <person name="Tritt A."/>
            <person name="Yoshinaga Y."/>
            <person name="Zwiers L.-H."/>
            <person name="Turgeon B."/>
            <person name="Goodwin S."/>
            <person name="Spatafora J."/>
            <person name="Crous P."/>
            <person name="Grigoriev I."/>
        </authorList>
    </citation>
    <scope>NUCLEOTIDE SEQUENCE</scope>
    <source>
        <strain evidence="6">CBS 113389</strain>
    </source>
</reference>
<dbReference type="AlphaFoldDB" id="A0A6A6Q2P0"/>
<dbReference type="GeneID" id="54473613"/>
<dbReference type="InterPro" id="IPR007811">
    <property type="entry name" value="RPC4"/>
</dbReference>
<evidence type="ECO:0000256" key="1">
    <source>
        <dbReference type="ARBA" id="ARBA00004123"/>
    </source>
</evidence>